<evidence type="ECO:0000313" key="1">
    <source>
        <dbReference type="EMBL" id="PIU68491.1"/>
    </source>
</evidence>
<comment type="caution">
    <text evidence="1">The sequence shown here is derived from an EMBL/GenBank/DDBJ whole genome shotgun (WGS) entry which is preliminary data.</text>
</comment>
<dbReference type="AlphaFoldDB" id="A0A2M7AM70"/>
<accession>A0A2M7AM70</accession>
<sequence>MFIKKNVDNEDIIYVKNHIGCEMWIRLSHYISCKGEFELARPTEDILVEPEAIIELETLDKEVPKLKVVKKPGRPKTFKK</sequence>
<protein>
    <submittedName>
        <fullName evidence="1">Uncharacterized protein</fullName>
    </submittedName>
</protein>
<name>A0A2M7AM70_UNCKA</name>
<organism evidence="1 2">
    <name type="scientific">candidate division WWE3 bacterium CG06_land_8_20_14_3_00_42_16</name>
    <dbReference type="NCBI Taxonomy" id="1975083"/>
    <lineage>
        <taxon>Bacteria</taxon>
        <taxon>Katanobacteria</taxon>
    </lineage>
</organism>
<proteinExistence type="predicted"/>
<reference evidence="2" key="1">
    <citation type="submission" date="2017-09" db="EMBL/GenBank/DDBJ databases">
        <title>Depth-based differentiation of microbial function through sediment-hosted aquifers and enrichment of novel symbionts in the deep terrestrial subsurface.</title>
        <authorList>
            <person name="Probst A.J."/>
            <person name="Ladd B."/>
            <person name="Jarett J.K."/>
            <person name="Geller-Mcgrath D.E."/>
            <person name="Sieber C.M.K."/>
            <person name="Emerson J.B."/>
            <person name="Anantharaman K."/>
            <person name="Thomas B.C."/>
            <person name="Malmstrom R."/>
            <person name="Stieglmeier M."/>
            <person name="Klingl A."/>
            <person name="Woyke T."/>
            <person name="Ryan C.M."/>
            <person name="Banfield J.F."/>
        </authorList>
    </citation>
    <scope>NUCLEOTIDE SEQUENCE [LARGE SCALE GENOMIC DNA]</scope>
</reference>
<dbReference type="Proteomes" id="UP000229916">
    <property type="component" value="Unassembled WGS sequence"/>
</dbReference>
<dbReference type="EMBL" id="PEWD01000071">
    <property type="protein sequence ID" value="PIU68491.1"/>
    <property type="molecule type" value="Genomic_DNA"/>
</dbReference>
<gene>
    <name evidence="1" type="ORF">COS81_03805</name>
</gene>
<evidence type="ECO:0000313" key="2">
    <source>
        <dbReference type="Proteomes" id="UP000229916"/>
    </source>
</evidence>